<evidence type="ECO:0000313" key="1">
    <source>
        <dbReference type="EMBL" id="GAF74009.1"/>
    </source>
</evidence>
<protein>
    <submittedName>
        <fullName evidence="1">Uncharacterized protein</fullName>
    </submittedName>
</protein>
<reference evidence="1" key="1">
    <citation type="journal article" date="2014" name="Front. Microbiol.">
        <title>High frequency of phylogenetically diverse reductive dehalogenase-homologous genes in deep subseafloor sedimentary metagenomes.</title>
        <authorList>
            <person name="Kawai M."/>
            <person name="Futagami T."/>
            <person name="Toyoda A."/>
            <person name="Takaki Y."/>
            <person name="Nishi S."/>
            <person name="Hori S."/>
            <person name="Arai W."/>
            <person name="Tsubouchi T."/>
            <person name="Morono Y."/>
            <person name="Uchiyama I."/>
            <person name="Ito T."/>
            <person name="Fujiyama A."/>
            <person name="Inagaki F."/>
            <person name="Takami H."/>
        </authorList>
    </citation>
    <scope>NUCLEOTIDE SEQUENCE</scope>
    <source>
        <strain evidence="1">Expedition CK06-06</strain>
    </source>
</reference>
<accession>X0RYW6</accession>
<name>X0RYW6_9ZZZZ</name>
<dbReference type="EMBL" id="BARS01009392">
    <property type="protein sequence ID" value="GAF74009.1"/>
    <property type="molecule type" value="Genomic_DNA"/>
</dbReference>
<feature type="non-terminal residue" evidence="1">
    <location>
        <position position="1"/>
    </location>
</feature>
<gene>
    <name evidence="1" type="ORF">S01H1_17670</name>
</gene>
<dbReference type="AlphaFoldDB" id="X0RYW6"/>
<proteinExistence type="predicted"/>
<sequence>RIIVDILTAIITSVMEKDEVYTVEQEDLSEIIIEEVGADDTREYSEAVGD</sequence>
<organism evidence="1">
    <name type="scientific">marine sediment metagenome</name>
    <dbReference type="NCBI Taxonomy" id="412755"/>
    <lineage>
        <taxon>unclassified sequences</taxon>
        <taxon>metagenomes</taxon>
        <taxon>ecological metagenomes</taxon>
    </lineage>
</organism>
<comment type="caution">
    <text evidence="1">The sequence shown here is derived from an EMBL/GenBank/DDBJ whole genome shotgun (WGS) entry which is preliminary data.</text>
</comment>